<feature type="transmembrane region" description="Helical" evidence="1">
    <location>
        <begin position="85"/>
        <end position="104"/>
    </location>
</feature>
<dbReference type="EMBL" id="VOBQ01000037">
    <property type="protein sequence ID" value="TWO63321.1"/>
    <property type="molecule type" value="Genomic_DNA"/>
</dbReference>
<feature type="transmembrane region" description="Helical" evidence="1">
    <location>
        <begin position="50"/>
        <end position="73"/>
    </location>
</feature>
<keyword evidence="1" id="KW-0812">Transmembrane</keyword>
<feature type="non-terminal residue" evidence="2">
    <location>
        <position position="113"/>
    </location>
</feature>
<comment type="caution">
    <text evidence="2">The sequence shown here is derived from an EMBL/GenBank/DDBJ whole genome shotgun (WGS) entry which is preliminary data.</text>
</comment>
<reference evidence="2 3" key="1">
    <citation type="submission" date="2019-07" db="EMBL/GenBank/DDBJ databases">
        <title>Caenimonas sedimenti sp. nov., isolated from activated sludge.</title>
        <authorList>
            <person name="Xu J."/>
        </authorList>
    </citation>
    <scope>NUCLEOTIDE SEQUENCE [LARGE SCALE GENOMIC DNA]</scope>
    <source>
        <strain evidence="2 3">HX-9-20</strain>
    </source>
</reference>
<dbReference type="AlphaFoldDB" id="A0A562ZD92"/>
<organism evidence="2 3">
    <name type="scientific">Caenimonas sedimenti</name>
    <dbReference type="NCBI Taxonomy" id="2596921"/>
    <lineage>
        <taxon>Bacteria</taxon>
        <taxon>Pseudomonadati</taxon>
        <taxon>Pseudomonadota</taxon>
        <taxon>Betaproteobacteria</taxon>
        <taxon>Burkholderiales</taxon>
        <taxon>Comamonadaceae</taxon>
        <taxon>Caenimonas</taxon>
    </lineage>
</organism>
<keyword evidence="1" id="KW-1133">Transmembrane helix</keyword>
<evidence type="ECO:0000313" key="3">
    <source>
        <dbReference type="Proteomes" id="UP000318199"/>
    </source>
</evidence>
<keyword evidence="3" id="KW-1185">Reference proteome</keyword>
<gene>
    <name evidence="2" type="ORF">FN976_28550</name>
</gene>
<name>A0A562ZD92_9BURK</name>
<sequence>MTMSPRTRKLMLTAHITSSVGWCGALAVFLAHALVGLVSKEDQVVRAMSIAMGVTAWLVIMPLSLATLATGLTQALGTAWGLLRHYWVLFKLLLTAVATVVLLLKLGPISVLA</sequence>
<dbReference type="Proteomes" id="UP000318199">
    <property type="component" value="Unassembled WGS sequence"/>
</dbReference>
<evidence type="ECO:0000313" key="2">
    <source>
        <dbReference type="EMBL" id="TWO63321.1"/>
    </source>
</evidence>
<proteinExistence type="predicted"/>
<keyword evidence="1" id="KW-0472">Membrane</keyword>
<protein>
    <recommendedName>
        <fullName evidence="4">DUF2269 family protein</fullName>
    </recommendedName>
</protein>
<accession>A0A562ZD92</accession>
<evidence type="ECO:0000256" key="1">
    <source>
        <dbReference type="SAM" id="Phobius"/>
    </source>
</evidence>
<evidence type="ECO:0008006" key="4">
    <source>
        <dbReference type="Google" id="ProtNLM"/>
    </source>
</evidence>
<dbReference type="RefSeq" id="WP_222432903.1">
    <property type="nucleotide sequence ID" value="NZ_VOBQ01000037.1"/>
</dbReference>
<feature type="transmembrane region" description="Helical" evidence="1">
    <location>
        <begin position="12"/>
        <end position="38"/>
    </location>
</feature>